<reference evidence="1 2" key="1">
    <citation type="journal article" date="2021" name="Elife">
        <title>Chloroplast acquisition without the gene transfer in kleptoplastic sea slugs, Plakobranchus ocellatus.</title>
        <authorList>
            <person name="Maeda T."/>
            <person name="Takahashi S."/>
            <person name="Yoshida T."/>
            <person name="Shimamura S."/>
            <person name="Takaki Y."/>
            <person name="Nagai Y."/>
            <person name="Toyoda A."/>
            <person name="Suzuki Y."/>
            <person name="Arimoto A."/>
            <person name="Ishii H."/>
            <person name="Satoh N."/>
            <person name="Nishiyama T."/>
            <person name="Hasebe M."/>
            <person name="Maruyama T."/>
            <person name="Minagawa J."/>
            <person name="Obokata J."/>
            <person name="Shigenobu S."/>
        </authorList>
    </citation>
    <scope>NUCLEOTIDE SEQUENCE [LARGE SCALE GENOMIC DNA]</scope>
</reference>
<dbReference type="EMBL" id="BMAT01012091">
    <property type="protein sequence ID" value="GFR85597.1"/>
    <property type="molecule type" value="Genomic_DNA"/>
</dbReference>
<accession>A0AAV4GIQ0</accession>
<name>A0AAV4GIQ0_9GAST</name>
<evidence type="ECO:0000313" key="2">
    <source>
        <dbReference type="Proteomes" id="UP000762676"/>
    </source>
</evidence>
<proteinExistence type="predicted"/>
<protein>
    <submittedName>
        <fullName evidence="1">Uncharacterized protein</fullName>
    </submittedName>
</protein>
<keyword evidence="2" id="KW-1185">Reference proteome</keyword>
<gene>
    <name evidence="1" type="ORF">ElyMa_006031700</name>
</gene>
<organism evidence="1 2">
    <name type="scientific">Elysia marginata</name>
    <dbReference type="NCBI Taxonomy" id="1093978"/>
    <lineage>
        <taxon>Eukaryota</taxon>
        <taxon>Metazoa</taxon>
        <taxon>Spiralia</taxon>
        <taxon>Lophotrochozoa</taxon>
        <taxon>Mollusca</taxon>
        <taxon>Gastropoda</taxon>
        <taxon>Heterobranchia</taxon>
        <taxon>Euthyneura</taxon>
        <taxon>Panpulmonata</taxon>
        <taxon>Sacoglossa</taxon>
        <taxon>Placobranchoidea</taxon>
        <taxon>Plakobranchidae</taxon>
        <taxon>Elysia</taxon>
    </lineage>
</organism>
<dbReference type="AlphaFoldDB" id="A0AAV4GIQ0"/>
<dbReference type="Proteomes" id="UP000762676">
    <property type="component" value="Unassembled WGS sequence"/>
</dbReference>
<sequence>MYNIGTHVNIFRKAECCIEPSDGGGKLKLTKCKFASYQRPKTMYSINNTISTCQTHRKDHAVKRLGNIEVIDDQWNKIRLKGLGEKIDEFIRYIVGYPPHALVVGGCGANPGRGSVEGSNRRQHFTFRSQRGSLNTPTF</sequence>
<evidence type="ECO:0000313" key="1">
    <source>
        <dbReference type="EMBL" id="GFR85597.1"/>
    </source>
</evidence>
<comment type="caution">
    <text evidence="1">The sequence shown here is derived from an EMBL/GenBank/DDBJ whole genome shotgun (WGS) entry which is preliminary data.</text>
</comment>